<dbReference type="Proteomes" id="UP001302126">
    <property type="component" value="Unassembled WGS sequence"/>
</dbReference>
<keyword evidence="3" id="KW-1185">Reference proteome</keyword>
<accession>A0AAN7ANE4</accession>
<dbReference type="EMBL" id="MU864354">
    <property type="protein sequence ID" value="KAK4192517.1"/>
    <property type="molecule type" value="Genomic_DNA"/>
</dbReference>
<feature type="compositionally biased region" description="Low complexity" evidence="1">
    <location>
        <begin position="306"/>
        <end position="318"/>
    </location>
</feature>
<proteinExistence type="predicted"/>
<organism evidence="2 3">
    <name type="scientific">Podospora australis</name>
    <dbReference type="NCBI Taxonomy" id="1536484"/>
    <lineage>
        <taxon>Eukaryota</taxon>
        <taxon>Fungi</taxon>
        <taxon>Dikarya</taxon>
        <taxon>Ascomycota</taxon>
        <taxon>Pezizomycotina</taxon>
        <taxon>Sordariomycetes</taxon>
        <taxon>Sordariomycetidae</taxon>
        <taxon>Sordariales</taxon>
        <taxon>Podosporaceae</taxon>
        <taxon>Podospora</taxon>
    </lineage>
</organism>
<feature type="compositionally biased region" description="Low complexity" evidence="1">
    <location>
        <begin position="165"/>
        <end position="182"/>
    </location>
</feature>
<feature type="compositionally biased region" description="Acidic residues" evidence="1">
    <location>
        <begin position="88"/>
        <end position="100"/>
    </location>
</feature>
<gene>
    <name evidence="2" type="ORF">QBC35DRAFT_225882</name>
</gene>
<comment type="caution">
    <text evidence="2">The sequence shown here is derived from an EMBL/GenBank/DDBJ whole genome shotgun (WGS) entry which is preliminary data.</text>
</comment>
<feature type="compositionally biased region" description="Basic and acidic residues" evidence="1">
    <location>
        <begin position="462"/>
        <end position="477"/>
    </location>
</feature>
<evidence type="ECO:0000313" key="3">
    <source>
        <dbReference type="Proteomes" id="UP001302126"/>
    </source>
</evidence>
<reference evidence="2" key="2">
    <citation type="submission" date="2023-05" db="EMBL/GenBank/DDBJ databases">
        <authorList>
            <consortium name="Lawrence Berkeley National Laboratory"/>
            <person name="Steindorff A."/>
            <person name="Hensen N."/>
            <person name="Bonometti L."/>
            <person name="Westerberg I."/>
            <person name="Brannstrom I.O."/>
            <person name="Guillou S."/>
            <person name="Cros-Aarteil S."/>
            <person name="Calhoun S."/>
            <person name="Haridas S."/>
            <person name="Kuo A."/>
            <person name="Mondo S."/>
            <person name="Pangilinan J."/>
            <person name="Riley R."/>
            <person name="Labutti K."/>
            <person name="Andreopoulos B."/>
            <person name="Lipzen A."/>
            <person name="Chen C."/>
            <person name="Yanf M."/>
            <person name="Daum C."/>
            <person name="Ng V."/>
            <person name="Clum A."/>
            <person name="Ohm R."/>
            <person name="Martin F."/>
            <person name="Silar P."/>
            <person name="Natvig D."/>
            <person name="Lalanne C."/>
            <person name="Gautier V."/>
            <person name="Ament-Velasquez S.L."/>
            <person name="Kruys A."/>
            <person name="Hutchinson M.I."/>
            <person name="Powell A.J."/>
            <person name="Barry K."/>
            <person name="Miller A.N."/>
            <person name="Grigoriev I.V."/>
            <person name="Debuchy R."/>
            <person name="Gladieux P."/>
            <person name="Thoren M.H."/>
            <person name="Johannesson H."/>
        </authorList>
    </citation>
    <scope>NUCLEOTIDE SEQUENCE</scope>
    <source>
        <strain evidence="2">PSN309</strain>
    </source>
</reference>
<evidence type="ECO:0000256" key="1">
    <source>
        <dbReference type="SAM" id="MobiDB-lite"/>
    </source>
</evidence>
<feature type="compositionally biased region" description="Low complexity" evidence="1">
    <location>
        <begin position="438"/>
        <end position="448"/>
    </location>
</feature>
<feature type="region of interest" description="Disordered" evidence="1">
    <location>
        <begin position="51"/>
        <end position="104"/>
    </location>
</feature>
<reference evidence="2" key="1">
    <citation type="journal article" date="2023" name="Mol. Phylogenet. Evol.">
        <title>Genome-scale phylogeny and comparative genomics of the fungal order Sordariales.</title>
        <authorList>
            <person name="Hensen N."/>
            <person name="Bonometti L."/>
            <person name="Westerberg I."/>
            <person name="Brannstrom I.O."/>
            <person name="Guillou S."/>
            <person name="Cros-Aarteil S."/>
            <person name="Calhoun S."/>
            <person name="Haridas S."/>
            <person name="Kuo A."/>
            <person name="Mondo S."/>
            <person name="Pangilinan J."/>
            <person name="Riley R."/>
            <person name="LaButti K."/>
            <person name="Andreopoulos B."/>
            <person name="Lipzen A."/>
            <person name="Chen C."/>
            <person name="Yan M."/>
            <person name="Daum C."/>
            <person name="Ng V."/>
            <person name="Clum A."/>
            <person name="Steindorff A."/>
            <person name="Ohm R.A."/>
            <person name="Martin F."/>
            <person name="Silar P."/>
            <person name="Natvig D.O."/>
            <person name="Lalanne C."/>
            <person name="Gautier V."/>
            <person name="Ament-Velasquez S.L."/>
            <person name="Kruys A."/>
            <person name="Hutchinson M.I."/>
            <person name="Powell A.J."/>
            <person name="Barry K."/>
            <person name="Miller A.N."/>
            <person name="Grigoriev I.V."/>
            <person name="Debuchy R."/>
            <person name="Gladieux P."/>
            <person name="Hiltunen Thoren M."/>
            <person name="Johannesson H."/>
        </authorList>
    </citation>
    <scope>NUCLEOTIDE SEQUENCE</scope>
    <source>
        <strain evidence="2">PSN309</strain>
    </source>
</reference>
<evidence type="ECO:0000313" key="2">
    <source>
        <dbReference type="EMBL" id="KAK4192517.1"/>
    </source>
</evidence>
<name>A0AAN7ANE4_9PEZI</name>
<dbReference type="AlphaFoldDB" id="A0AAN7ANE4"/>
<feature type="region of interest" description="Disordered" evidence="1">
    <location>
        <begin position="381"/>
        <end position="560"/>
    </location>
</feature>
<feature type="region of interest" description="Disordered" evidence="1">
    <location>
        <begin position="151"/>
        <end position="361"/>
    </location>
</feature>
<sequence>MGNWLDMDSIIHAAEPAEIQALYQMAFPEQQNSDVTHLRSDPSYLDGDVVPGEQPAAQATMAKSTTKEAVDGRGSFGSSASSVPGMVEDQDSELSGEDDEYHTTGTDMWDRIYWQAPNPTRKAPRPPAVPDYPALISPMIKCEKYQHIQTLTTGQEVRSPKRNRSASTKSQTTPSPSSTLTACPEKDRPHTAKSAAKPSYSLFPVPPRVSSQNTTPVQRTPPVVPRIQTTNLSMRGRQWSEPVIQTRSVATSRKSSRSGVSTSRPPSSSSRSEETTKLWRISGITADSGDPTPILERYARGDFGFPSCPSSASASTTSIPFLLRQPPTPPRSSPVSPRDRSAHTPSKQPLMTEDGRRPSFTGLRSLSLSRFSTRSSPALANLAKSQTQPDAPPPLPTMSPKAWLDLSTRPLPPLPRCRPNPPNISIFEVDSDDEDVSSPRTGSGASSSFARRLKRAFVPSSSRKEKGKEAERPETRLSSRKRSIATPTTPSVEETHALLMKQPQRRPGTPMALLSPSSPLRAERQRQQSCPHVEGLPKSPSSSSSTARLFGRWLGRKGSV</sequence>
<feature type="compositionally biased region" description="Low complexity" evidence="1">
    <location>
        <begin position="251"/>
        <end position="270"/>
    </location>
</feature>
<protein>
    <submittedName>
        <fullName evidence="2">Uncharacterized protein</fullName>
    </submittedName>
</protein>
<feature type="compositionally biased region" description="Pro residues" evidence="1">
    <location>
        <begin position="410"/>
        <end position="422"/>
    </location>
</feature>